<evidence type="ECO:0000313" key="8">
    <source>
        <dbReference type="EMBL" id="ONH77619.1"/>
    </source>
</evidence>
<evidence type="ECO:0000256" key="5">
    <source>
        <dbReference type="RuleBase" id="RU003829"/>
    </source>
</evidence>
<organism evidence="8 9">
    <name type="scientific">Pichia kudriavzevii</name>
    <name type="common">Yeast</name>
    <name type="synonym">Issatchenkia orientalis</name>
    <dbReference type="NCBI Taxonomy" id="4909"/>
    <lineage>
        <taxon>Eukaryota</taxon>
        <taxon>Fungi</taxon>
        <taxon>Dikarya</taxon>
        <taxon>Ascomycota</taxon>
        <taxon>Saccharomycotina</taxon>
        <taxon>Pichiomycetes</taxon>
        <taxon>Pichiales</taxon>
        <taxon>Pichiaceae</taxon>
        <taxon>Pichia</taxon>
    </lineage>
</organism>
<reference evidence="9" key="1">
    <citation type="journal article" date="2017" name="Genome Announc.">
        <title>Genome sequences of Cyberlindnera fabianii 65, Pichia kudriavzevii 129, and Saccharomyces cerevisiae 131 isolated from fermented masau fruits in Zimbabwe.</title>
        <authorList>
            <person name="van Rijswijck I.M.H."/>
            <person name="Derks M.F.L."/>
            <person name="Abee T."/>
            <person name="de Ridder D."/>
            <person name="Smid E.J."/>
        </authorList>
    </citation>
    <scope>NUCLEOTIDE SEQUENCE [LARGE SCALE GENOMIC DNA]</scope>
    <source>
        <strain evidence="9">129</strain>
    </source>
</reference>
<gene>
    <name evidence="8" type="ORF">BOH78_0106</name>
</gene>
<dbReference type="InterPro" id="IPR036390">
    <property type="entry name" value="WH_DNA-bd_sf"/>
</dbReference>
<dbReference type="InterPro" id="IPR016158">
    <property type="entry name" value="Cullin_homology"/>
</dbReference>
<dbReference type="Pfam" id="PF26557">
    <property type="entry name" value="Cullin_AB"/>
    <property type="match status" value="1"/>
</dbReference>
<evidence type="ECO:0000256" key="4">
    <source>
        <dbReference type="PROSITE-ProRule" id="PRU00330"/>
    </source>
</evidence>
<proteinExistence type="inferred from homology"/>
<feature type="compositionally biased region" description="Basic residues" evidence="6">
    <location>
        <begin position="9"/>
        <end position="22"/>
    </location>
</feature>
<dbReference type="SMART" id="SM00182">
    <property type="entry name" value="CULLIN"/>
    <property type="match status" value="1"/>
</dbReference>
<sequence>MLHTGAKQQKTKTKIRPPRKSGSKTEVNPEESWKLLSTAIHDIQNKNASKWSFEQLYRIAYNLVISKNGKFLYQHVRDEIVDHLEKNVRGIIEELLITQHSNEQEIDKFEAAKIINSFNSIWDDHLISIWLISQVVMYMDRTFTKENQLPLIYDVGLLVFQNSIVMHELDHNNTTIGEQLINVFINYFNLNRNGDIIDKFMLKSTISIFESLSDPEGNTYYSKFFEPELLRSSHEYYAKKVKELLDYQSGTIYVTKVIDLINDELARFQIFIPDQTTNKLKDLMYTDLVFLNIKHILKLENDGLQKWIETRDYDLLGKVYKLTSRTESTKDIFKECLKTIIIKKGEHLKEISKIQTNESQTTNIDIDEKKKKSKKSNKELNTLFAINYIRNFIIAKSNYDLIIIKSLDGDIEMHKEVEQACSTFLNENNRVQEYLSLFIDDCIKKSLKDKSHKEVDEIFNESISIFRYIKDKDIFEKYYKNHLAKRLLNNKSISNELELMMINRLKTEAGSSFTTKLEGMVKDIKTSEDITKMYEQSIANTSLLSDLARMNGGREFEVDYSILTPNNWPIPVNKTMQDIDYVPALDIARASFEKFYHSTYNGRNLTWAPNMCTIDLKMNFPSKSYLINMPTLAAFIILTCFNDDDTEDGTKSLTFEEIKGKTKIPEQDLVRHLQSIAVAPKTRILKKVPMSRDIRPTDSFSLNLEFKSPQTKFKILAVSVSSSSKNSGGKLDATSSTSKVESEAEHVETLASVQKSRELEVDAAIVRIMKARKSAKYQVLVTDVVRIIGDVSKRFRPQPSLVKSRIEELVEKEYLRRDADDRELFWYVA</sequence>
<dbReference type="GO" id="GO:0031625">
    <property type="term" value="F:ubiquitin protein ligase binding"/>
    <property type="evidence" value="ECO:0007669"/>
    <property type="project" value="InterPro"/>
</dbReference>
<dbReference type="PROSITE" id="PS50069">
    <property type="entry name" value="CULLIN_2"/>
    <property type="match status" value="1"/>
</dbReference>
<protein>
    <submittedName>
        <fullName evidence="8">Cullin-3</fullName>
    </submittedName>
</protein>
<dbReference type="SMART" id="SM00884">
    <property type="entry name" value="Cullin_Nedd8"/>
    <property type="match status" value="1"/>
</dbReference>
<dbReference type="InterPro" id="IPR045093">
    <property type="entry name" value="Cullin"/>
</dbReference>
<feature type="region of interest" description="Disordered" evidence="6">
    <location>
        <begin position="1"/>
        <end position="29"/>
    </location>
</feature>
<dbReference type="GO" id="GO:0006511">
    <property type="term" value="P:ubiquitin-dependent protein catabolic process"/>
    <property type="evidence" value="ECO:0007669"/>
    <property type="project" value="InterPro"/>
</dbReference>
<comment type="similarity">
    <text evidence="1 4 5">Belongs to the cullin family.</text>
</comment>
<dbReference type="InterPro" id="IPR001373">
    <property type="entry name" value="Cullin_N"/>
</dbReference>
<evidence type="ECO:0000313" key="9">
    <source>
        <dbReference type="Proteomes" id="UP000189274"/>
    </source>
</evidence>
<dbReference type="InterPro" id="IPR019559">
    <property type="entry name" value="Cullin_neddylation_domain"/>
</dbReference>
<dbReference type="Pfam" id="PF10557">
    <property type="entry name" value="Cullin_Nedd8"/>
    <property type="match status" value="1"/>
</dbReference>
<dbReference type="SUPFAM" id="SSF75632">
    <property type="entry name" value="Cullin homology domain"/>
    <property type="match status" value="1"/>
</dbReference>
<dbReference type="InterPro" id="IPR036388">
    <property type="entry name" value="WH-like_DNA-bd_sf"/>
</dbReference>
<accession>A0A1V2LTW9</accession>
<dbReference type="PANTHER" id="PTHR11932">
    <property type="entry name" value="CULLIN"/>
    <property type="match status" value="1"/>
</dbReference>
<evidence type="ECO:0000256" key="6">
    <source>
        <dbReference type="SAM" id="MobiDB-lite"/>
    </source>
</evidence>
<keyword evidence="3" id="KW-0832">Ubl conjugation</keyword>
<feature type="domain" description="Cullin family profile" evidence="7">
    <location>
        <begin position="430"/>
        <end position="677"/>
    </location>
</feature>
<dbReference type="Pfam" id="PF00888">
    <property type="entry name" value="Cullin"/>
    <property type="match status" value="1"/>
</dbReference>
<dbReference type="Gene3D" id="1.10.10.10">
    <property type="entry name" value="Winged helix-like DNA-binding domain superfamily/Winged helix DNA-binding domain"/>
    <property type="match status" value="1"/>
</dbReference>
<dbReference type="AlphaFoldDB" id="A0A1V2LTW9"/>
<name>A0A1V2LTW9_PICKU</name>
<evidence type="ECO:0000256" key="3">
    <source>
        <dbReference type="ARBA" id="ARBA00022843"/>
    </source>
</evidence>
<comment type="caution">
    <text evidence="8">The sequence shown here is derived from an EMBL/GenBank/DDBJ whole genome shotgun (WGS) entry which is preliminary data.</text>
</comment>
<dbReference type="EMBL" id="MQVM01000001">
    <property type="protein sequence ID" value="ONH77619.1"/>
    <property type="molecule type" value="Genomic_DNA"/>
</dbReference>
<dbReference type="FunFam" id="1.10.10.10:FF:000014">
    <property type="entry name" value="Cullin 1"/>
    <property type="match status" value="1"/>
</dbReference>
<dbReference type="FunFam" id="1.20.1310.10:FF:000002">
    <property type="entry name" value="cullin-3 isoform X1"/>
    <property type="match status" value="1"/>
</dbReference>
<dbReference type="InterPro" id="IPR036317">
    <property type="entry name" value="Cullin_homology_sf"/>
</dbReference>
<dbReference type="Proteomes" id="UP000189274">
    <property type="component" value="Unassembled WGS sequence"/>
</dbReference>
<dbReference type="InterPro" id="IPR059120">
    <property type="entry name" value="Cullin-like_AB"/>
</dbReference>
<dbReference type="SUPFAM" id="SSF46785">
    <property type="entry name" value="Winged helix' DNA-binding domain"/>
    <property type="match status" value="1"/>
</dbReference>
<dbReference type="SUPFAM" id="SSF74788">
    <property type="entry name" value="Cullin repeat-like"/>
    <property type="match status" value="1"/>
</dbReference>
<dbReference type="Gene3D" id="1.20.1310.10">
    <property type="entry name" value="Cullin Repeats"/>
    <property type="match status" value="4"/>
</dbReference>
<evidence type="ECO:0000256" key="2">
    <source>
        <dbReference type="ARBA" id="ARBA00022499"/>
    </source>
</evidence>
<dbReference type="InterPro" id="IPR016159">
    <property type="entry name" value="Cullin_repeat-like_dom_sf"/>
</dbReference>
<evidence type="ECO:0000256" key="1">
    <source>
        <dbReference type="ARBA" id="ARBA00006019"/>
    </source>
</evidence>
<dbReference type="Gene3D" id="3.30.230.130">
    <property type="entry name" value="Cullin, Chain C, Domain 2"/>
    <property type="match status" value="1"/>
</dbReference>
<evidence type="ECO:0000259" key="7">
    <source>
        <dbReference type="PROSITE" id="PS50069"/>
    </source>
</evidence>
<dbReference type="VEuPathDB" id="FungiDB:C5L36_0E02760"/>
<keyword evidence="2" id="KW-1017">Isopeptide bond</keyword>